<dbReference type="KEGG" id="mmes:MMSR116_01245"/>
<gene>
    <name evidence="1" type="ORF">MMSR116_01245</name>
</gene>
<protein>
    <submittedName>
        <fullName evidence="1">Uncharacterized protein</fullName>
    </submittedName>
</protein>
<sequence>MQINRVHEPPGTEKRSHLDSFREAANPTRLAGLFVSRNASALPTLAPNNTKLETKVQCLSKDYFEQIWSAAFNMRLRSHLIDNNYCAAAEIMRNRRGDDFEWPFDDRV</sequence>
<dbReference type="AlphaFoldDB" id="A0A6B9FEN5"/>
<name>A0A6B9FEN5_9HYPH</name>
<evidence type="ECO:0000313" key="2">
    <source>
        <dbReference type="Proteomes" id="UP000012488"/>
    </source>
</evidence>
<organism evidence="1 2">
    <name type="scientific">Methylobacterium mesophilicum SR1.6/6</name>
    <dbReference type="NCBI Taxonomy" id="908290"/>
    <lineage>
        <taxon>Bacteria</taxon>
        <taxon>Pseudomonadati</taxon>
        <taxon>Pseudomonadota</taxon>
        <taxon>Alphaproteobacteria</taxon>
        <taxon>Hyphomicrobiales</taxon>
        <taxon>Methylobacteriaceae</taxon>
        <taxon>Methylobacterium</taxon>
    </lineage>
</organism>
<dbReference type="RefSeq" id="WP_158168485.1">
    <property type="nucleotide sequence ID" value="NZ_CP043538.1"/>
</dbReference>
<dbReference type="Proteomes" id="UP000012488">
    <property type="component" value="Chromosome"/>
</dbReference>
<accession>A0A6B9FEN5</accession>
<dbReference type="EMBL" id="CP043538">
    <property type="protein sequence ID" value="QGY00686.1"/>
    <property type="molecule type" value="Genomic_DNA"/>
</dbReference>
<reference evidence="1 2" key="2">
    <citation type="journal article" date="2013" name="Genome Announc.">
        <title>Draft Genome Sequence of Methylobacterium mesophilicum Strain SR1.6/6, Isolated from Citrus sinensis.</title>
        <authorList>
            <person name="Marinho Almeida D."/>
            <person name="Dini-Andreote F."/>
            <person name="Camargo Neves A.A."/>
            <person name="Juca Ramos R.T."/>
            <person name="Andreote F.D."/>
            <person name="Carneiro A.R."/>
            <person name="Oliveira de Souza Lima A."/>
            <person name="Caracciolo Gomes de Sa P.H."/>
            <person name="Ribeiro Barbosa M.S."/>
            <person name="Araujo W.L."/>
            <person name="Silva A."/>
        </authorList>
    </citation>
    <scope>NUCLEOTIDE SEQUENCE [LARGE SCALE GENOMIC DNA]</scope>
    <source>
        <strain evidence="1 2">SR1.6/6</strain>
    </source>
</reference>
<evidence type="ECO:0000313" key="1">
    <source>
        <dbReference type="EMBL" id="QGY00686.1"/>
    </source>
</evidence>
<reference evidence="1 2" key="1">
    <citation type="journal article" date="2012" name="Genet. Mol. Biol.">
        <title>Analysis of 16S rRNA and mxaF genes revealing insights into Methylobacterium niche-specific plant association.</title>
        <authorList>
            <person name="Dourado M.N."/>
            <person name="Andreote F.D."/>
            <person name="Dini-Andreote F."/>
            <person name="Conti R."/>
            <person name="Araujo J.M."/>
            <person name="Araujo W.L."/>
        </authorList>
    </citation>
    <scope>NUCLEOTIDE SEQUENCE [LARGE SCALE GENOMIC DNA]</scope>
    <source>
        <strain evidence="1 2">SR1.6/6</strain>
    </source>
</reference>
<proteinExistence type="predicted"/>